<reference evidence="10" key="1">
    <citation type="submission" date="2016-10" db="EMBL/GenBank/DDBJ databases">
        <authorList>
            <person name="Varghese N."/>
            <person name="Submissions S."/>
        </authorList>
    </citation>
    <scope>NUCLEOTIDE SEQUENCE [LARGE SCALE GENOMIC DNA]</scope>
    <source>
        <strain evidence="10">CGMCC 1.10118</strain>
    </source>
</reference>
<evidence type="ECO:0000256" key="5">
    <source>
        <dbReference type="ARBA" id="ARBA00022777"/>
    </source>
</evidence>
<dbReference type="InterPro" id="IPR005467">
    <property type="entry name" value="His_kinase_dom"/>
</dbReference>
<feature type="transmembrane region" description="Helical" evidence="7">
    <location>
        <begin position="443"/>
        <end position="465"/>
    </location>
</feature>
<evidence type="ECO:0000313" key="10">
    <source>
        <dbReference type="Proteomes" id="UP000199170"/>
    </source>
</evidence>
<evidence type="ECO:0000256" key="2">
    <source>
        <dbReference type="ARBA" id="ARBA00012438"/>
    </source>
</evidence>
<feature type="transmembrane region" description="Helical" evidence="7">
    <location>
        <begin position="359"/>
        <end position="385"/>
    </location>
</feature>
<dbReference type="EC" id="2.7.13.3" evidence="2"/>
<dbReference type="SMART" id="SM00387">
    <property type="entry name" value="HATPase_c"/>
    <property type="match status" value="1"/>
</dbReference>
<dbReference type="InterPro" id="IPR050980">
    <property type="entry name" value="2C_sensor_his_kinase"/>
</dbReference>
<name>A0A1H3IHL2_9EURY</name>
<dbReference type="InterPro" id="IPR036890">
    <property type="entry name" value="HATPase_C_sf"/>
</dbReference>
<feature type="transmembrane region" description="Helical" evidence="7">
    <location>
        <begin position="477"/>
        <end position="496"/>
    </location>
</feature>
<sequence>MSFRNRLEPEALLVAISGFGITRLFVAETLRIDAALPFLIAGLLPLVVGLGLCLYGVALAVGPFAPAYVRTVARWHLLGVATMAAIFGITAVDQLLRTGVVTVGQDAPLLFANVLLGGAVGGTLTGIQSGRSLRQQREIRRSANRALLVNRLLQHEVINSITIIGGHADVLQNTDGDRPESTAAIRRAVDRIRETVDEVGIVARDAEGSDRSDLEQIIRTEVAALREEHDVDPDIVIDAEDTTTVGDDRLSLVVRELLTNAVTHGASPTVTVRERANALELTVGNDGPGLPPGQRTLLESGEFPEFDDPSAGFGLQIIRLLVTQFGGDIRVASGDDGTDRTRITVALPRTEREQLRPETIGLGISTVIGAIVAGVLGGIAMGAYFQSATGVLPVIGSLYGIESPLVGWITHLFHSAIFGLFFAAGTATPAIRRFASGPLRSAALGVLWGVVLWFVAAGVLMPLWLGVLGIPAPVPNLSVNGFVAHVLWGAVMGFSYRVVSAASPGRLVPQKT</sequence>
<evidence type="ECO:0000256" key="6">
    <source>
        <dbReference type="ARBA" id="ARBA00022840"/>
    </source>
</evidence>
<feature type="transmembrane region" description="Helical" evidence="7">
    <location>
        <begin position="38"/>
        <end position="65"/>
    </location>
</feature>
<proteinExistence type="predicted"/>
<feature type="domain" description="Histidine kinase" evidence="8">
    <location>
        <begin position="152"/>
        <end position="351"/>
    </location>
</feature>
<evidence type="ECO:0000259" key="8">
    <source>
        <dbReference type="PROSITE" id="PS50109"/>
    </source>
</evidence>
<keyword evidence="4" id="KW-0547">Nucleotide-binding</keyword>
<evidence type="ECO:0000256" key="7">
    <source>
        <dbReference type="SAM" id="Phobius"/>
    </source>
</evidence>
<feature type="transmembrane region" description="Helical" evidence="7">
    <location>
        <begin position="77"/>
        <end position="96"/>
    </location>
</feature>
<feature type="transmembrane region" description="Helical" evidence="7">
    <location>
        <begin position="12"/>
        <end position="32"/>
    </location>
</feature>
<feature type="transmembrane region" description="Helical" evidence="7">
    <location>
        <begin position="108"/>
        <end position="127"/>
    </location>
</feature>
<keyword evidence="3" id="KW-0808">Transferase</keyword>
<accession>A0A1H3IHL2</accession>
<dbReference type="PANTHER" id="PTHR44936">
    <property type="entry name" value="SENSOR PROTEIN CREC"/>
    <property type="match status" value="1"/>
</dbReference>
<dbReference type="SUPFAM" id="SSF55874">
    <property type="entry name" value="ATPase domain of HSP90 chaperone/DNA topoisomerase II/histidine kinase"/>
    <property type="match status" value="1"/>
</dbReference>
<evidence type="ECO:0000256" key="1">
    <source>
        <dbReference type="ARBA" id="ARBA00000085"/>
    </source>
</evidence>
<dbReference type="OrthoDB" id="3369at2157"/>
<organism evidence="9 10">
    <name type="scientific">Halobellus clavatus</name>
    <dbReference type="NCBI Taxonomy" id="660517"/>
    <lineage>
        <taxon>Archaea</taxon>
        <taxon>Methanobacteriati</taxon>
        <taxon>Methanobacteriota</taxon>
        <taxon>Stenosarchaea group</taxon>
        <taxon>Halobacteria</taxon>
        <taxon>Halobacteriales</taxon>
        <taxon>Haloferacaceae</taxon>
        <taxon>Halobellus</taxon>
    </lineage>
</organism>
<comment type="catalytic activity">
    <reaction evidence="1">
        <text>ATP + protein L-histidine = ADP + protein N-phospho-L-histidine.</text>
        <dbReference type="EC" id="2.7.13.3"/>
    </reaction>
</comment>
<dbReference type="AlphaFoldDB" id="A0A1H3IHL2"/>
<protein>
    <recommendedName>
        <fullName evidence="2">histidine kinase</fullName>
        <ecNumber evidence="2">2.7.13.3</ecNumber>
    </recommendedName>
</protein>
<dbReference type="Gene3D" id="3.30.565.10">
    <property type="entry name" value="Histidine kinase-like ATPase, C-terminal domain"/>
    <property type="match status" value="1"/>
</dbReference>
<dbReference type="Pfam" id="PF02518">
    <property type="entry name" value="HATPase_c"/>
    <property type="match status" value="1"/>
</dbReference>
<dbReference type="PROSITE" id="PS50109">
    <property type="entry name" value="HIS_KIN"/>
    <property type="match status" value="1"/>
</dbReference>
<keyword evidence="7" id="KW-1133">Transmembrane helix</keyword>
<keyword evidence="7" id="KW-0472">Membrane</keyword>
<dbReference type="Proteomes" id="UP000199170">
    <property type="component" value="Unassembled WGS sequence"/>
</dbReference>
<keyword evidence="7" id="KW-0812">Transmembrane</keyword>
<evidence type="ECO:0000256" key="3">
    <source>
        <dbReference type="ARBA" id="ARBA00022679"/>
    </source>
</evidence>
<dbReference type="PANTHER" id="PTHR44936:SF10">
    <property type="entry name" value="SENSOR PROTEIN RSTB"/>
    <property type="match status" value="1"/>
</dbReference>
<dbReference type="RefSeq" id="WP_175454656.1">
    <property type="nucleotide sequence ID" value="NZ_FNPB01000010.1"/>
</dbReference>
<keyword evidence="5 9" id="KW-0418">Kinase</keyword>
<keyword evidence="6" id="KW-0067">ATP-binding</keyword>
<feature type="transmembrane region" description="Helical" evidence="7">
    <location>
        <begin position="405"/>
        <end position="431"/>
    </location>
</feature>
<dbReference type="GO" id="GO:0004673">
    <property type="term" value="F:protein histidine kinase activity"/>
    <property type="evidence" value="ECO:0007669"/>
    <property type="project" value="UniProtKB-EC"/>
</dbReference>
<keyword evidence="10" id="KW-1185">Reference proteome</keyword>
<dbReference type="InterPro" id="IPR003594">
    <property type="entry name" value="HATPase_dom"/>
</dbReference>
<evidence type="ECO:0000256" key="4">
    <source>
        <dbReference type="ARBA" id="ARBA00022741"/>
    </source>
</evidence>
<dbReference type="GO" id="GO:0005524">
    <property type="term" value="F:ATP binding"/>
    <property type="evidence" value="ECO:0007669"/>
    <property type="project" value="UniProtKB-KW"/>
</dbReference>
<dbReference type="EMBL" id="FNPB01000010">
    <property type="protein sequence ID" value="SDY27306.1"/>
    <property type="molecule type" value="Genomic_DNA"/>
</dbReference>
<evidence type="ECO:0000313" key="9">
    <source>
        <dbReference type="EMBL" id="SDY27306.1"/>
    </source>
</evidence>
<gene>
    <name evidence="9" type="ORF">SAMN04487946_11010</name>
</gene>